<evidence type="ECO:0000313" key="2">
    <source>
        <dbReference type="EMBL" id="AQQ60153.1"/>
    </source>
</evidence>
<dbReference type="Gene3D" id="3.10.28.20">
    <property type="entry name" value="Acetamidase/Formamidase-like domains"/>
    <property type="match status" value="1"/>
</dbReference>
<dbReference type="KEGG" id="hbl:XJ32_08685"/>
<evidence type="ECO:0008006" key="4">
    <source>
        <dbReference type="Google" id="ProtNLM"/>
    </source>
</evidence>
<sequence>MQKYLRSLCIFIYTLICIMLFGLHGCSHAKDTSFHKDKTNKDYIYGEGSGPNFDIAKQNALQDLATNLQVSIKYSTQQNINQKNDTLQTSGMTNTFLESKIKDIPSVEVEKTTKQGNKVNVRVRVSREILEGSIANRITQAQSELSTLLKTCNQVSFSQYKKFKEILHALKEDIVLYQALTKNMSYGNIMLLEFQNSISTLPNYALHWELDSLHSHKQEAQAIFAAELSKFIKIDPKAKQTLHIKVSNNNPLQFLLEFYDCKNNLESTIQINTHANQHDILQGSKKSRFGAIVYKAIDE</sequence>
<evidence type="ECO:0000313" key="3">
    <source>
        <dbReference type="Proteomes" id="UP000188298"/>
    </source>
</evidence>
<keyword evidence="1" id="KW-0732">Signal</keyword>
<organism evidence="2 3">
    <name type="scientific">Helicobacter bilis</name>
    <dbReference type="NCBI Taxonomy" id="37372"/>
    <lineage>
        <taxon>Bacteria</taxon>
        <taxon>Pseudomonadati</taxon>
        <taxon>Campylobacterota</taxon>
        <taxon>Epsilonproteobacteria</taxon>
        <taxon>Campylobacterales</taxon>
        <taxon>Helicobacteraceae</taxon>
        <taxon>Helicobacter</taxon>
    </lineage>
</organism>
<proteinExistence type="predicted"/>
<dbReference type="EMBL" id="CP019645">
    <property type="protein sequence ID" value="AQQ60153.1"/>
    <property type="molecule type" value="Genomic_DNA"/>
</dbReference>
<evidence type="ECO:0000256" key="1">
    <source>
        <dbReference type="SAM" id="SignalP"/>
    </source>
</evidence>
<feature type="chain" id="PRO_5012117180" description="LPP20 lipofamily protein" evidence="1">
    <location>
        <begin position="30"/>
        <end position="299"/>
    </location>
</feature>
<dbReference type="AlphaFoldDB" id="A0A1Q2LID4"/>
<gene>
    <name evidence="2" type="ORF">XJ32_08685</name>
</gene>
<accession>A0A1Q2LID4</accession>
<dbReference type="Proteomes" id="UP000188298">
    <property type="component" value="Chromosome"/>
</dbReference>
<name>A0A1Q2LID4_9HELI</name>
<dbReference type="RefSeq" id="WP_077389120.1">
    <property type="nucleotide sequence ID" value="NZ_CP019645.1"/>
</dbReference>
<reference evidence="2 3" key="1">
    <citation type="submission" date="2017-02" db="EMBL/GenBank/DDBJ databases">
        <title>Whole genome sequencing of Helicobacter bilis strain AAQJH.</title>
        <authorList>
            <person name="Conlan S."/>
            <person name="Thomas P.J."/>
            <person name="Mullikin J."/>
            <person name="Palmore T.N."/>
            <person name="Frank K.M."/>
            <person name="Segre J.A."/>
        </authorList>
    </citation>
    <scope>NUCLEOTIDE SEQUENCE [LARGE SCALE GENOMIC DNA]</scope>
    <source>
        <strain evidence="2 3">AAQJH</strain>
    </source>
</reference>
<feature type="signal peptide" evidence="1">
    <location>
        <begin position="1"/>
        <end position="29"/>
    </location>
</feature>
<protein>
    <recommendedName>
        <fullName evidence="4">LPP20 lipofamily protein</fullName>
    </recommendedName>
</protein>